<keyword evidence="3" id="KW-0611">Plant defense</keyword>
<keyword evidence="1" id="KW-0677">Repeat</keyword>
<dbReference type="GO" id="GO:0098542">
    <property type="term" value="P:defense response to other organism"/>
    <property type="evidence" value="ECO:0007669"/>
    <property type="project" value="TreeGrafter"/>
</dbReference>
<dbReference type="Pfam" id="PF23559">
    <property type="entry name" value="WHD_DRP"/>
    <property type="match status" value="1"/>
</dbReference>
<dbReference type="SUPFAM" id="SSF52058">
    <property type="entry name" value="L domain-like"/>
    <property type="match status" value="1"/>
</dbReference>
<dbReference type="Pfam" id="PF18052">
    <property type="entry name" value="Rx_N"/>
    <property type="match status" value="1"/>
</dbReference>
<dbReference type="EMBL" id="JAMYWD010000009">
    <property type="protein sequence ID" value="KAJ4960847.1"/>
    <property type="molecule type" value="Genomic_DNA"/>
</dbReference>
<proteinExistence type="predicted"/>
<evidence type="ECO:0000313" key="8">
    <source>
        <dbReference type="EMBL" id="KAJ4960847.1"/>
    </source>
</evidence>
<dbReference type="InterPro" id="IPR044974">
    <property type="entry name" value="Disease_R_plants"/>
</dbReference>
<dbReference type="InterPro" id="IPR027417">
    <property type="entry name" value="P-loop_NTPase"/>
</dbReference>
<gene>
    <name evidence="8" type="ORF">NE237_020757</name>
</gene>
<dbReference type="CDD" id="cd14798">
    <property type="entry name" value="RX-CC_like"/>
    <property type="match status" value="1"/>
</dbReference>
<dbReference type="Pfam" id="PF23598">
    <property type="entry name" value="LRR_14"/>
    <property type="match status" value="1"/>
</dbReference>
<dbReference type="InterPro" id="IPR041118">
    <property type="entry name" value="Rx_N"/>
</dbReference>
<feature type="domain" description="Disease resistance R13L4/SHOC-2-like LRR" evidence="7">
    <location>
        <begin position="550"/>
        <end position="863"/>
    </location>
</feature>
<sequence>MAEVAVTEVVRKLGDLLGSQLYEEASLLYGVKDEVGWIERELTRMQCFLRDAEAKENEDERVKNWIREVSEVACLAENVVDIFNLEIEGRDTSRRVRFLRNSIFIFKKLKTRHKVGKKIKEIRLKIHEISESRSTYGIGNIATDGERKIFERQSLKEWRRSYPHIEEPDFVGFKDDREILEARLLQREERRYVVSITGMGGMGKTTLAKKLYNRVRNHFDCLAWIYISQEYVVEDLLRSTSKRVGLPVPEAELMALNKEELQEKLYDFLMGKKYLIVLDDIWETGTWDELQAALPDGMSGSKIIITSRNRDVAIYADARTPAHELSFLDDDESWELLSRKVFPNKEVDTSDSNCPPELEGLARKIVAKCGGLPLALVVMGGLLLRKQKTVQAWKTVLQSMNWHLAQDENRCMKILALSYSDLPDYLKSCFLYFSIFPEDHEIRTSKLINLWVAEGFIEPRGLEELEDVANDYLDELTQRNLIQSVTRSTLDGRIKSCCIHDLLRDLSISKAKEGGFFDIYEKVGPGPEFPSRMRRLAFHCDISLNHLNEHMRTVICFQRVGIKELKSVCRGFKFLVILDLPGLQSKLPDEIGFVVTLRYLGLRDAIKQSLPSTICNLQYLETLDGRRSILEIPGTLLRQLRHLYMGVDSKIKFLQHPRHDVIRKQANDALQTLSELNTDTLNLYGWNHLGNLTNLRKLKLYGNYIEKEELAGLPNCLQSLWLDKGFQTFKGVVFSSFLHLHKLSLKGRLEKLPDVHEFPPHLTELTLAYCQLQQDPMPLLERLPYLRILILLDDSYVGDQMVCSMGGFQRLEDLELVGLRQMKEWEIREGMPKLKRLTIHSCSKLNRIPNGLKGITTLKVLDINMPLSFNSRLQINKVDWDKIKHIPTIITTINKSEPRLERIPTGRVCPRQEDLPWYLRNRSDL</sequence>
<dbReference type="InterPro" id="IPR038005">
    <property type="entry name" value="RX-like_CC"/>
</dbReference>
<dbReference type="Gene3D" id="3.80.10.10">
    <property type="entry name" value="Ribonuclease Inhibitor"/>
    <property type="match status" value="2"/>
</dbReference>
<dbReference type="InterPro" id="IPR042197">
    <property type="entry name" value="Apaf_helical"/>
</dbReference>
<dbReference type="InterPro" id="IPR032675">
    <property type="entry name" value="LRR_dom_sf"/>
</dbReference>
<dbReference type="InterPro" id="IPR058922">
    <property type="entry name" value="WHD_DRP"/>
</dbReference>
<dbReference type="Gene3D" id="1.10.10.10">
    <property type="entry name" value="Winged helix-like DNA-binding domain superfamily/Winged helix DNA-binding domain"/>
    <property type="match status" value="1"/>
</dbReference>
<evidence type="ECO:0000259" key="7">
    <source>
        <dbReference type="Pfam" id="PF23598"/>
    </source>
</evidence>
<dbReference type="Gene3D" id="1.20.5.4130">
    <property type="match status" value="1"/>
</dbReference>
<evidence type="ECO:0000259" key="5">
    <source>
        <dbReference type="Pfam" id="PF18052"/>
    </source>
</evidence>
<dbReference type="InterPro" id="IPR036388">
    <property type="entry name" value="WH-like_DNA-bd_sf"/>
</dbReference>
<accession>A0A9Q0H6Q2</accession>
<keyword evidence="2" id="KW-0547">Nucleotide-binding</keyword>
<evidence type="ECO:0000256" key="1">
    <source>
        <dbReference type="ARBA" id="ARBA00022737"/>
    </source>
</evidence>
<dbReference type="GO" id="GO:0043531">
    <property type="term" value="F:ADP binding"/>
    <property type="evidence" value="ECO:0007669"/>
    <property type="project" value="InterPro"/>
</dbReference>
<evidence type="ECO:0000313" key="9">
    <source>
        <dbReference type="Proteomes" id="UP001141806"/>
    </source>
</evidence>
<feature type="domain" description="NB-ARC" evidence="4">
    <location>
        <begin position="178"/>
        <end position="345"/>
    </location>
</feature>
<dbReference type="PRINTS" id="PR00364">
    <property type="entry name" value="DISEASERSIST"/>
</dbReference>
<dbReference type="PANTHER" id="PTHR23155">
    <property type="entry name" value="DISEASE RESISTANCE PROTEIN RP"/>
    <property type="match status" value="1"/>
</dbReference>
<dbReference type="Proteomes" id="UP001141806">
    <property type="component" value="Unassembled WGS sequence"/>
</dbReference>
<organism evidence="8 9">
    <name type="scientific">Protea cynaroides</name>
    <dbReference type="NCBI Taxonomy" id="273540"/>
    <lineage>
        <taxon>Eukaryota</taxon>
        <taxon>Viridiplantae</taxon>
        <taxon>Streptophyta</taxon>
        <taxon>Embryophyta</taxon>
        <taxon>Tracheophyta</taxon>
        <taxon>Spermatophyta</taxon>
        <taxon>Magnoliopsida</taxon>
        <taxon>Proteales</taxon>
        <taxon>Proteaceae</taxon>
        <taxon>Protea</taxon>
    </lineage>
</organism>
<evidence type="ECO:0000256" key="2">
    <source>
        <dbReference type="ARBA" id="ARBA00022741"/>
    </source>
</evidence>
<dbReference type="OrthoDB" id="646178at2759"/>
<feature type="domain" description="Disease resistance N-terminal" evidence="5">
    <location>
        <begin position="5"/>
        <end position="94"/>
    </location>
</feature>
<dbReference type="Pfam" id="PF00931">
    <property type="entry name" value="NB-ARC"/>
    <property type="match status" value="1"/>
</dbReference>
<comment type="caution">
    <text evidence="8">The sequence shown here is derived from an EMBL/GenBank/DDBJ whole genome shotgun (WGS) entry which is preliminary data.</text>
</comment>
<dbReference type="Gene3D" id="1.10.8.430">
    <property type="entry name" value="Helical domain of apoptotic protease-activating factors"/>
    <property type="match status" value="1"/>
</dbReference>
<dbReference type="FunFam" id="1.10.10.10:FF:000322">
    <property type="entry name" value="Probable disease resistance protein At1g63360"/>
    <property type="match status" value="1"/>
</dbReference>
<evidence type="ECO:0000256" key="3">
    <source>
        <dbReference type="ARBA" id="ARBA00022821"/>
    </source>
</evidence>
<dbReference type="SUPFAM" id="SSF52540">
    <property type="entry name" value="P-loop containing nucleoside triphosphate hydrolases"/>
    <property type="match status" value="1"/>
</dbReference>
<evidence type="ECO:0000259" key="6">
    <source>
        <dbReference type="Pfam" id="PF23559"/>
    </source>
</evidence>
<dbReference type="FunFam" id="1.10.8.430:FF:000003">
    <property type="entry name" value="Probable disease resistance protein At5g66910"/>
    <property type="match status" value="1"/>
</dbReference>
<dbReference type="InterPro" id="IPR002182">
    <property type="entry name" value="NB-ARC"/>
</dbReference>
<keyword evidence="9" id="KW-1185">Reference proteome</keyword>
<dbReference type="Gene3D" id="3.40.50.300">
    <property type="entry name" value="P-loop containing nucleotide triphosphate hydrolases"/>
    <property type="match status" value="1"/>
</dbReference>
<reference evidence="8" key="1">
    <citation type="journal article" date="2023" name="Plant J.">
        <title>The genome of the king protea, Protea cynaroides.</title>
        <authorList>
            <person name="Chang J."/>
            <person name="Duong T.A."/>
            <person name="Schoeman C."/>
            <person name="Ma X."/>
            <person name="Roodt D."/>
            <person name="Barker N."/>
            <person name="Li Z."/>
            <person name="Van de Peer Y."/>
            <person name="Mizrachi E."/>
        </authorList>
    </citation>
    <scope>NUCLEOTIDE SEQUENCE</scope>
    <source>
        <tissue evidence="8">Young leaves</tissue>
    </source>
</reference>
<evidence type="ECO:0000259" key="4">
    <source>
        <dbReference type="Pfam" id="PF00931"/>
    </source>
</evidence>
<dbReference type="InterPro" id="IPR055414">
    <property type="entry name" value="LRR_R13L4/SHOC2-like"/>
</dbReference>
<dbReference type="PANTHER" id="PTHR23155:SF1238">
    <property type="entry name" value="TOMV SUSCEPTIBLE PROTEIN TM-2"/>
    <property type="match status" value="1"/>
</dbReference>
<dbReference type="AlphaFoldDB" id="A0A9Q0H6Q2"/>
<protein>
    <submittedName>
        <fullName evidence="8">Uncharacterized protein</fullName>
    </submittedName>
</protein>
<dbReference type="FunFam" id="3.40.50.300:FF:001091">
    <property type="entry name" value="Probable disease resistance protein At1g61300"/>
    <property type="match status" value="1"/>
</dbReference>
<name>A0A9Q0H6Q2_9MAGN</name>
<feature type="domain" description="Disease resistance protein winged helix" evidence="6">
    <location>
        <begin position="435"/>
        <end position="506"/>
    </location>
</feature>